<keyword evidence="3" id="KW-1185">Reference proteome</keyword>
<protein>
    <submittedName>
        <fullName evidence="2">Uncharacterized protein</fullName>
    </submittedName>
</protein>
<evidence type="ECO:0000256" key="1">
    <source>
        <dbReference type="SAM" id="MobiDB-lite"/>
    </source>
</evidence>
<organism evidence="2 3">
    <name type="scientific">Monosporascus cannonballus</name>
    <dbReference type="NCBI Taxonomy" id="155416"/>
    <lineage>
        <taxon>Eukaryota</taxon>
        <taxon>Fungi</taxon>
        <taxon>Dikarya</taxon>
        <taxon>Ascomycota</taxon>
        <taxon>Pezizomycotina</taxon>
        <taxon>Sordariomycetes</taxon>
        <taxon>Xylariomycetidae</taxon>
        <taxon>Xylariales</taxon>
        <taxon>Xylariales incertae sedis</taxon>
        <taxon>Monosporascus</taxon>
    </lineage>
</organism>
<sequence length="76" mass="8071">MARAEPPRLPALRDVEDTKAGIVHRCAPDEVCALVRCSKLREAGDAREDDAADIVSVEEAEHDDGGSLAGVDVDKS</sequence>
<name>A0ABY0H4Q0_9PEZI</name>
<reference evidence="2 3" key="1">
    <citation type="submission" date="2018-06" db="EMBL/GenBank/DDBJ databases">
        <title>Complete Genomes of Monosporascus.</title>
        <authorList>
            <person name="Robinson A.J."/>
            <person name="Natvig D.O."/>
        </authorList>
    </citation>
    <scope>NUCLEOTIDE SEQUENCE [LARGE SCALE GENOMIC DNA]</scope>
    <source>
        <strain evidence="2 3">CBS 609.92</strain>
    </source>
</reference>
<comment type="caution">
    <text evidence="2">The sequence shown here is derived from an EMBL/GenBank/DDBJ whole genome shotgun (WGS) entry which is preliminary data.</text>
</comment>
<gene>
    <name evidence="2" type="ORF">DL762_006573</name>
</gene>
<dbReference type="EMBL" id="QJNS01000214">
    <property type="protein sequence ID" value="RYO82518.1"/>
    <property type="molecule type" value="Genomic_DNA"/>
</dbReference>
<evidence type="ECO:0000313" key="3">
    <source>
        <dbReference type="Proteomes" id="UP000294003"/>
    </source>
</evidence>
<feature type="region of interest" description="Disordered" evidence="1">
    <location>
        <begin position="45"/>
        <end position="76"/>
    </location>
</feature>
<accession>A0ABY0H4Q0</accession>
<dbReference type="Proteomes" id="UP000294003">
    <property type="component" value="Unassembled WGS sequence"/>
</dbReference>
<proteinExistence type="predicted"/>
<feature type="compositionally biased region" description="Acidic residues" evidence="1">
    <location>
        <begin position="47"/>
        <end position="62"/>
    </location>
</feature>
<evidence type="ECO:0000313" key="2">
    <source>
        <dbReference type="EMBL" id="RYO82518.1"/>
    </source>
</evidence>